<dbReference type="RefSeq" id="WP_013514723.1">
    <property type="nucleotide sequence ID" value="NC_014844.1"/>
</dbReference>
<dbReference type="GO" id="GO:0006096">
    <property type="term" value="P:glycolytic process"/>
    <property type="evidence" value="ECO:0007669"/>
    <property type="project" value="UniProtKB-UniRule"/>
</dbReference>
<dbReference type="GO" id="GO:0004619">
    <property type="term" value="F:phosphoglycerate mutase activity"/>
    <property type="evidence" value="ECO:0007669"/>
    <property type="project" value="UniProtKB-UniRule"/>
</dbReference>
<dbReference type="HOGENOM" id="CLU_026099_2_0_7"/>
<name>E6VZ31_PSEA9</name>
<dbReference type="UniPathway" id="UPA00109">
    <property type="reaction ID" value="UER00186"/>
</dbReference>
<feature type="binding site" evidence="9 13">
    <location>
        <position position="63"/>
    </location>
    <ligand>
        <name>Mn(2+)</name>
        <dbReference type="ChEBI" id="CHEBI:29035"/>
        <label>2</label>
    </ligand>
</feature>
<comment type="similarity">
    <text evidence="4 9">Belongs to the BPG-independent phosphoglycerate mutase family.</text>
</comment>
<keyword evidence="7 9" id="KW-0464">Manganese</keyword>
<reference evidence="16 17" key="2">
    <citation type="journal article" date="2014" name="Genome Announc.">
        <title>Complete Genome Sequence of the Subsurface, Mesophilic Sulfate-Reducing Bacterium Desulfovibrio aespoeensis Aspo-2.</title>
        <authorList>
            <person name="Pedersen K."/>
            <person name="Bengtsson A."/>
            <person name="Edlund J."/>
            <person name="Rabe L."/>
            <person name="Hazen T."/>
            <person name="Chakraborty R."/>
            <person name="Goodwin L."/>
            <person name="Shapiro N."/>
        </authorList>
    </citation>
    <scope>NUCLEOTIDE SEQUENCE [LARGE SCALE GENOMIC DNA]</scope>
    <source>
        <strain evidence="17">ATCC 700646 / DSM 10631 / Aspo-2</strain>
    </source>
</reference>
<dbReference type="Pfam" id="PF01676">
    <property type="entry name" value="Metalloenzyme"/>
    <property type="match status" value="1"/>
</dbReference>
<evidence type="ECO:0000313" key="17">
    <source>
        <dbReference type="Proteomes" id="UP000002191"/>
    </source>
</evidence>
<keyword evidence="6 9" id="KW-0324">Glycolysis</keyword>
<dbReference type="SUPFAM" id="SSF53649">
    <property type="entry name" value="Alkaline phosphatase-like"/>
    <property type="match status" value="1"/>
</dbReference>
<dbReference type="Proteomes" id="UP000002191">
    <property type="component" value="Chromosome"/>
</dbReference>
<dbReference type="eggNOG" id="COG0696">
    <property type="taxonomic scope" value="Bacteria"/>
</dbReference>
<evidence type="ECO:0000256" key="5">
    <source>
        <dbReference type="ARBA" id="ARBA00022723"/>
    </source>
</evidence>
<evidence type="ECO:0000313" key="16">
    <source>
        <dbReference type="EMBL" id="ADU62807.1"/>
    </source>
</evidence>
<keyword evidence="8 9" id="KW-0413">Isomerase</keyword>
<dbReference type="PANTHER" id="PTHR31637:SF0">
    <property type="entry name" value="2,3-BISPHOSPHOGLYCERATE-INDEPENDENT PHOSPHOGLYCERATE MUTASE"/>
    <property type="match status" value="1"/>
</dbReference>
<comment type="cofactor">
    <cofactor evidence="9">
        <name>Mn(2+)</name>
        <dbReference type="ChEBI" id="CHEBI:29035"/>
    </cofactor>
    <text evidence="9">Binds 2 manganese ions per subunit.</text>
</comment>
<accession>E6VZ31</accession>
<gene>
    <name evidence="9" type="primary">gpmI</name>
    <name evidence="16" type="ordered locus">Daes_1795</name>
</gene>
<dbReference type="InterPro" id="IPR017850">
    <property type="entry name" value="Alkaline_phosphatase_core_sf"/>
</dbReference>
<keyword evidence="5 9" id="KW-0479">Metal-binding</keyword>
<dbReference type="EMBL" id="CP002431">
    <property type="protein sequence ID" value="ADU62807.1"/>
    <property type="molecule type" value="Genomic_DNA"/>
</dbReference>
<evidence type="ECO:0000256" key="4">
    <source>
        <dbReference type="ARBA" id="ARBA00008819"/>
    </source>
</evidence>
<feature type="binding site" evidence="9 13">
    <location>
        <position position="439"/>
    </location>
    <ligand>
        <name>Mn(2+)</name>
        <dbReference type="ChEBI" id="CHEBI:29035"/>
        <label>2</label>
    </ligand>
</feature>
<reference evidence="17" key="1">
    <citation type="submission" date="2010-12" db="EMBL/GenBank/DDBJ databases">
        <title>Complete sequence of Desulfovibrio aespoeensis Aspo-2.</title>
        <authorList>
            <consortium name="US DOE Joint Genome Institute"/>
            <person name="Lucas S."/>
            <person name="Copeland A."/>
            <person name="Lapidus A."/>
            <person name="Cheng J.-F."/>
            <person name="Goodwin L."/>
            <person name="Pitluck S."/>
            <person name="Chertkov O."/>
            <person name="Misra M."/>
            <person name="Detter J.C."/>
            <person name="Han C."/>
            <person name="Tapia R."/>
            <person name="Land M."/>
            <person name="Hauser L."/>
            <person name="Kyrpides N."/>
            <person name="Ivanova N."/>
            <person name="Ovchinnikova G."/>
            <person name="Pedersen K."/>
            <person name="Jagevall S."/>
            <person name="Hazen T."/>
            <person name="Woyke T."/>
        </authorList>
    </citation>
    <scope>NUCLEOTIDE SEQUENCE [LARGE SCALE GENOMIC DNA]</scope>
    <source>
        <strain evidence="17">ATCC 700646 / DSM 10631 / Aspo-2</strain>
    </source>
</reference>
<evidence type="ECO:0000256" key="9">
    <source>
        <dbReference type="HAMAP-Rule" id="MF_01038"/>
    </source>
</evidence>
<dbReference type="InterPro" id="IPR006124">
    <property type="entry name" value="Metalloenzyme"/>
</dbReference>
<feature type="active site" description="Phosphoserine intermediate" evidence="9 11">
    <location>
        <position position="63"/>
    </location>
</feature>
<evidence type="ECO:0000256" key="3">
    <source>
        <dbReference type="ARBA" id="ARBA00004798"/>
    </source>
</evidence>
<comment type="catalytic activity">
    <reaction evidence="1 9">
        <text>(2R)-2-phosphoglycerate = (2R)-3-phosphoglycerate</text>
        <dbReference type="Rhea" id="RHEA:15901"/>
        <dbReference type="ChEBI" id="CHEBI:58272"/>
        <dbReference type="ChEBI" id="CHEBI:58289"/>
        <dbReference type="EC" id="5.4.2.12"/>
    </reaction>
</comment>
<feature type="binding site" evidence="9 12">
    <location>
        <position position="186"/>
    </location>
    <ligand>
        <name>substrate</name>
    </ligand>
</feature>
<dbReference type="Pfam" id="PF06415">
    <property type="entry name" value="iPGM_N"/>
    <property type="match status" value="1"/>
</dbReference>
<dbReference type="Gene3D" id="3.40.1450.10">
    <property type="entry name" value="BPG-independent phosphoglycerate mutase, domain B"/>
    <property type="match status" value="1"/>
</dbReference>
<feature type="binding site" evidence="9 13">
    <location>
        <position position="440"/>
    </location>
    <ligand>
        <name>Mn(2+)</name>
        <dbReference type="ChEBI" id="CHEBI:29035"/>
        <label>2</label>
    </ligand>
</feature>
<organism evidence="16 17">
    <name type="scientific">Pseudodesulfovibrio aespoeensis (strain ATCC 700646 / DSM 10631 / Aspo-2)</name>
    <name type="common">Desulfovibrio aespoeensis</name>
    <dbReference type="NCBI Taxonomy" id="643562"/>
    <lineage>
        <taxon>Bacteria</taxon>
        <taxon>Pseudomonadati</taxon>
        <taxon>Thermodesulfobacteriota</taxon>
        <taxon>Desulfovibrionia</taxon>
        <taxon>Desulfovibrionales</taxon>
        <taxon>Desulfovibrionaceae</taxon>
    </lineage>
</organism>
<dbReference type="EC" id="5.4.2.12" evidence="9 10"/>
<dbReference type="InterPro" id="IPR036646">
    <property type="entry name" value="PGAM_B_sf"/>
</dbReference>
<evidence type="ECO:0000256" key="11">
    <source>
        <dbReference type="PIRSR" id="PIRSR001492-1"/>
    </source>
</evidence>
<sequence>MAEPKKTLLLILDGWGIAPDSEGNCVRNAVTPHLDRLLADYPSTRLACSGRAVGLPDGFMGNSEVGHMNIGGGRVIYQDMTRIDMAIEDGSIMENVALKELMARTRAGSGRLHLMGLVSDGGVHSHHNHIHALLEMARREGVAEVFVHVFLDGRDTPPSSGLEYTRQLMERMDTLGVGRVATVCGRYWAMDRDKHWERNQVAYRALVCGEGVVMADPLTGIRAAYGAGETDEFVKPGVIDGVNGTIGDGDGLFFFNFRADRARQISRAIFDPAFGEFERPTVPRLAGFATMTRYEEASPLPAAFAPQSYEGTLGEVVSGLGLRQLRIAETEKYAHVTYFFNCGREEPFPGEDRVMIPSPREVDTYDLKPQMSADEVADALIARLPDHDLCVCNLANLDMVGHTGIMDAAIAACVTVDHCVGRIVDAVLGLGGRVLLTADHGNAEQMLAEDGTPHTAHSTNPVPLVLIEEGCRGATLDQGILGDIAPTILALWGVDAPAAMTGRNLASKG</sequence>
<keyword evidence="17" id="KW-1185">Reference proteome</keyword>
<dbReference type="GO" id="GO:0030145">
    <property type="term" value="F:manganese ion binding"/>
    <property type="evidence" value="ECO:0007669"/>
    <property type="project" value="UniProtKB-UniRule"/>
</dbReference>
<evidence type="ECO:0000256" key="8">
    <source>
        <dbReference type="ARBA" id="ARBA00023235"/>
    </source>
</evidence>
<feature type="binding site" evidence="9 12">
    <location>
        <position position="192"/>
    </location>
    <ligand>
        <name>substrate</name>
    </ligand>
</feature>
<dbReference type="InterPro" id="IPR011258">
    <property type="entry name" value="BPG-indep_PGM_N"/>
</dbReference>
<feature type="binding site" evidence="9 12">
    <location>
        <position position="332"/>
    </location>
    <ligand>
        <name>substrate</name>
    </ligand>
</feature>
<dbReference type="PIRSF" id="PIRSF001492">
    <property type="entry name" value="IPGAM"/>
    <property type="match status" value="1"/>
</dbReference>
<dbReference type="InterPro" id="IPR005995">
    <property type="entry name" value="Pgm_bpd_ind"/>
</dbReference>
<evidence type="ECO:0000256" key="10">
    <source>
        <dbReference type="NCBIfam" id="TIGR01307"/>
    </source>
</evidence>
<feature type="binding site" evidence="9 12">
    <location>
        <begin position="258"/>
        <end position="261"/>
    </location>
    <ligand>
        <name>substrate</name>
    </ligand>
</feature>
<evidence type="ECO:0000256" key="13">
    <source>
        <dbReference type="PIRSR" id="PIRSR001492-3"/>
    </source>
</evidence>
<dbReference type="GO" id="GO:0005829">
    <property type="term" value="C:cytosol"/>
    <property type="evidence" value="ECO:0007669"/>
    <property type="project" value="TreeGrafter"/>
</dbReference>
<dbReference type="HAMAP" id="MF_01038">
    <property type="entry name" value="GpmI"/>
    <property type="match status" value="1"/>
</dbReference>
<feature type="binding site" evidence="9 13">
    <location>
        <position position="13"/>
    </location>
    <ligand>
        <name>Mn(2+)</name>
        <dbReference type="ChEBI" id="CHEBI:29035"/>
        <label>2</label>
    </ligand>
</feature>
<feature type="domain" description="Metalloenzyme" evidence="14">
    <location>
        <begin position="5"/>
        <end position="495"/>
    </location>
</feature>
<protein>
    <recommendedName>
        <fullName evidence="9 10">2,3-bisphosphoglycerate-independent phosphoglycerate mutase</fullName>
        <shortName evidence="9">BPG-independent PGAM</shortName>
        <shortName evidence="9">Phosphoglyceromutase</shortName>
        <shortName evidence="9">iPGM</shortName>
        <ecNumber evidence="9 10">5.4.2.12</ecNumber>
    </recommendedName>
</protein>
<evidence type="ECO:0000256" key="6">
    <source>
        <dbReference type="ARBA" id="ARBA00023152"/>
    </source>
</evidence>
<dbReference type="Gene3D" id="3.40.720.10">
    <property type="entry name" value="Alkaline Phosphatase, subunit A"/>
    <property type="match status" value="1"/>
</dbReference>
<evidence type="ECO:0000256" key="12">
    <source>
        <dbReference type="PIRSR" id="PIRSR001492-2"/>
    </source>
</evidence>
<comment type="function">
    <text evidence="2 9">Catalyzes the interconversion of 2-phosphoglycerate and 3-phosphoglycerate.</text>
</comment>
<dbReference type="OrthoDB" id="9800863at2"/>
<feature type="binding site" evidence="9 13">
    <location>
        <position position="457"/>
    </location>
    <ligand>
        <name>Mn(2+)</name>
        <dbReference type="ChEBI" id="CHEBI:29035"/>
        <label>1</label>
    </ligand>
</feature>
<dbReference type="STRING" id="643562.Daes_1795"/>
<feature type="binding site" evidence="9 12">
    <location>
        <begin position="154"/>
        <end position="155"/>
    </location>
    <ligand>
        <name>substrate</name>
    </ligand>
</feature>
<proteinExistence type="inferred from homology"/>
<evidence type="ECO:0000256" key="2">
    <source>
        <dbReference type="ARBA" id="ARBA00002315"/>
    </source>
</evidence>
<dbReference type="SUPFAM" id="SSF64158">
    <property type="entry name" value="2,3-Bisphosphoglycerate-independent phosphoglycerate mutase, substrate-binding domain"/>
    <property type="match status" value="1"/>
</dbReference>
<feature type="binding site" evidence="9 13">
    <location>
        <position position="402"/>
    </location>
    <ligand>
        <name>Mn(2+)</name>
        <dbReference type="ChEBI" id="CHEBI:29035"/>
        <label>1</label>
    </ligand>
</feature>
<feature type="binding site" evidence="9 13">
    <location>
        <position position="398"/>
    </location>
    <ligand>
        <name>Mn(2+)</name>
        <dbReference type="ChEBI" id="CHEBI:29035"/>
        <label>1</label>
    </ligand>
</feature>
<dbReference type="GO" id="GO:0006007">
    <property type="term" value="P:glucose catabolic process"/>
    <property type="evidence" value="ECO:0007669"/>
    <property type="project" value="InterPro"/>
</dbReference>
<evidence type="ECO:0000256" key="7">
    <source>
        <dbReference type="ARBA" id="ARBA00023211"/>
    </source>
</evidence>
<dbReference type="KEGG" id="das:Daes_1795"/>
<evidence type="ECO:0000259" key="14">
    <source>
        <dbReference type="Pfam" id="PF01676"/>
    </source>
</evidence>
<dbReference type="PANTHER" id="PTHR31637">
    <property type="entry name" value="2,3-BISPHOSPHOGLYCERATE-INDEPENDENT PHOSPHOGLYCERATE MUTASE"/>
    <property type="match status" value="1"/>
</dbReference>
<evidence type="ECO:0000256" key="1">
    <source>
        <dbReference type="ARBA" id="ARBA00000370"/>
    </source>
</evidence>
<comment type="pathway">
    <text evidence="3 9">Carbohydrate degradation; glycolysis; pyruvate from D-glyceraldehyde 3-phosphate: step 3/5.</text>
</comment>
<evidence type="ECO:0000259" key="15">
    <source>
        <dbReference type="Pfam" id="PF06415"/>
    </source>
</evidence>
<comment type="subunit">
    <text evidence="9">Monomer.</text>
</comment>
<feature type="domain" description="BPG-independent PGAM N-terminal" evidence="15">
    <location>
        <begin position="83"/>
        <end position="296"/>
    </location>
</feature>
<feature type="binding site" evidence="9 12">
    <location>
        <position position="124"/>
    </location>
    <ligand>
        <name>substrate</name>
    </ligand>
</feature>
<dbReference type="CDD" id="cd16010">
    <property type="entry name" value="iPGM"/>
    <property type="match status" value="1"/>
</dbReference>
<dbReference type="FunFam" id="3.40.1450.10:FF:000002">
    <property type="entry name" value="2,3-bisphosphoglycerate-independent phosphoglycerate mutase"/>
    <property type="match status" value="1"/>
</dbReference>
<dbReference type="NCBIfam" id="TIGR01307">
    <property type="entry name" value="pgm_bpd_ind"/>
    <property type="match status" value="1"/>
</dbReference>
<dbReference type="AlphaFoldDB" id="E6VZ31"/>